<name>A0ACB8QIS7_9AGAM</name>
<protein>
    <submittedName>
        <fullName evidence="1">Uncharacterized protein</fullName>
    </submittedName>
</protein>
<accession>A0ACB8QIS7</accession>
<reference evidence="1" key="2">
    <citation type="journal article" date="2022" name="New Phytol.">
        <title>Evolutionary transition to the ectomycorrhizal habit in the genomes of a hyperdiverse lineage of mushroom-forming fungi.</title>
        <authorList>
            <person name="Looney B."/>
            <person name="Miyauchi S."/>
            <person name="Morin E."/>
            <person name="Drula E."/>
            <person name="Courty P.E."/>
            <person name="Kohler A."/>
            <person name="Kuo A."/>
            <person name="LaButti K."/>
            <person name="Pangilinan J."/>
            <person name="Lipzen A."/>
            <person name="Riley R."/>
            <person name="Andreopoulos W."/>
            <person name="He G."/>
            <person name="Johnson J."/>
            <person name="Nolan M."/>
            <person name="Tritt A."/>
            <person name="Barry K.W."/>
            <person name="Grigoriev I.V."/>
            <person name="Nagy L.G."/>
            <person name="Hibbett D."/>
            <person name="Henrissat B."/>
            <person name="Matheny P.B."/>
            <person name="Labbe J."/>
            <person name="Martin F.M."/>
        </authorList>
    </citation>
    <scope>NUCLEOTIDE SEQUENCE</scope>
    <source>
        <strain evidence="1">EC-137</strain>
    </source>
</reference>
<feature type="non-terminal residue" evidence="1">
    <location>
        <position position="576"/>
    </location>
</feature>
<keyword evidence="2" id="KW-1185">Reference proteome</keyword>
<dbReference type="EMBL" id="MU273578">
    <property type="protein sequence ID" value="KAI0031488.1"/>
    <property type="molecule type" value="Genomic_DNA"/>
</dbReference>
<reference evidence="1" key="1">
    <citation type="submission" date="2021-02" db="EMBL/GenBank/DDBJ databases">
        <authorList>
            <consortium name="DOE Joint Genome Institute"/>
            <person name="Ahrendt S."/>
            <person name="Looney B.P."/>
            <person name="Miyauchi S."/>
            <person name="Morin E."/>
            <person name="Drula E."/>
            <person name="Courty P.E."/>
            <person name="Chicoki N."/>
            <person name="Fauchery L."/>
            <person name="Kohler A."/>
            <person name="Kuo A."/>
            <person name="Labutti K."/>
            <person name="Pangilinan J."/>
            <person name="Lipzen A."/>
            <person name="Riley R."/>
            <person name="Andreopoulos W."/>
            <person name="He G."/>
            <person name="Johnson J."/>
            <person name="Barry K.W."/>
            <person name="Grigoriev I.V."/>
            <person name="Nagy L."/>
            <person name="Hibbett D."/>
            <person name="Henrissat B."/>
            <person name="Matheny P.B."/>
            <person name="Labbe J."/>
            <person name="Martin F."/>
        </authorList>
    </citation>
    <scope>NUCLEOTIDE SEQUENCE</scope>
    <source>
        <strain evidence="1">EC-137</strain>
    </source>
</reference>
<gene>
    <name evidence="1" type="ORF">K488DRAFT_37494</name>
</gene>
<evidence type="ECO:0000313" key="2">
    <source>
        <dbReference type="Proteomes" id="UP000814128"/>
    </source>
</evidence>
<feature type="non-terminal residue" evidence="1">
    <location>
        <position position="1"/>
    </location>
</feature>
<proteinExistence type="predicted"/>
<comment type="caution">
    <text evidence="1">The sequence shown here is derived from an EMBL/GenBank/DDBJ whole genome shotgun (WGS) entry which is preliminary data.</text>
</comment>
<sequence length="576" mass="61840">AALYVNASLLPARSFDFVVIGGGPGGSVVANRLTENPKYSVLLLEAGDLPDDLNHQVPLLNLLLRQPNAKDWNYTSLPVPGLNGRSVFIPRGKLLGGCTSMNGMGYYRGSSDDFDRYARVSGDPGWAWDNMQQYFRKHEMWTPPIDHHNVNGDFDPAVHGFHGMTSVQLEPLTAIDGMVLEAIGELNTTFPFNHGFNHDFNSGYQLGLGWGPAMTRDGQRDSAATAYVLQPSFINRPNLHVLLNAQVTRLLPTASHGRLPEFRSVQFSQGTGGPVQVVSVTKEVIIAAGAINTPQLLMLSGIGDSRHLTALGIPTVVNLPDVGQNLSVHVSTPIIYSVNSTDTIDDAIRNTTVRDELLAVWNETHGGKMANTQVQHVAYLRLPDNSSALTDGDPSSGPNSTACTDLFIDNGDLNPPPTGYYVSVSCIVNAPTSRGNITLYSADAFTQPLVAFNSLSTAFDVDTLIQALKSGFQFLSARSWDGYLVAPIPALRNVTTDAQFETYARTTAGPNGHLVATASMSPHEADWGVVDPDLRVKGATGLRIVDASVLPYLPAGTTGVTTFVFAERAADLIKAA</sequence>
<dbReference type="Proteomes" id="UP000814128">
    <property type="component" value="Unassembled WGS sequence"/>
</dbReference>
<organism evidence="1 2">
    <name type="scientific">Vararia minispora EC-137</name>
    <dbReference type="NCBI Taxonomy" id="1314806"/>
    <lineage>
        <taxon>Eukaryota</taxon>
        <taxon>Fungi</taxon>
        <taxon>Dikarya</taxon>
        <taxon>Basidiomycota</taxon>
        <taxon>Agaricomycotina</taxon>
        <taxon>Agaricomycetes</taxon>
        <taxon>Russulales</taxon>
        <taxon>Lachnocladiaceae</taxon>
        <taxon>Vararia</taxon>
    </lineage>
</organism>
<evidence type="ECO:0000313" key="1">
    <source>
        <dbReference type="EMBL" id="KAI0031488.1"/>
    </source>
</evidence>